<evidence type="ECO:0000313" key="3">
    <source>
        <dbReference type="EMBL" id="KAF3503353.1"/>
    </source>
</evidence>
<feature type="compositionally biased region" description="Basic and acidic residues" evidence="1">
    <location>
        <begin position="332"/>
        <end position="346"/>
    </location>
</feature>
<feature type="domain" description="Myb-like" evidence="2">
    <location>
        <begin position="197"/>
        <end position="268"/>
    </location>
</feature>
<evidence type="ECO:0000259" key="2">
    <source>
        <dbReference type="PROSITE" id="PS50090"/>
    </source>
</evidence>
<proteinExistence type="predicted"/>
<feature type="region of interest" description="Disordered" evidence="1">
    <location>
        <begin position="183"/>
        <end position="203"/>
    </location>
</feature>
<dbReference type="PANTHER" id="PTHR45023:SF4">
    <property type="entry name" value="GLYCINE-RICH PROTEIN-RELATED"/>
    <property type="match status" value="1"/>
</dbReference>
<reference evidence="3" key="1">
    <citation type="submission" date="2019-12" db="EMBL/GenBank/DDBJ databases">
        <title>Genome sequencing and annotation of Brassica cretica.</title>
        <authorList>
            <person name="Studholme D.J."/>
            <person name="Sarris P."/>
        </authorList>
    </citation>
    <scope>NUCLEOTIDE SEQUENCE</scope>
    <source>
        <strain evidence="3">PFS-109/04</strain>
        <tissue evidence="3">Leaf</tissue>
    </source>
</reference>
<dbReference type="AlphaFoldDB" id="A0A8S9NQM2"/>
<dbReference type="EMBL" id="QGKX02001621">
    <property type="protein sequence ID" value="KAF3503353.1"/>
    <property type="molecule type" value="Genomic_DNA"/>
</dbReference>
<protein>
    <recommendedName>
        <fullName evidence="2">Myb-like domain-containing protein</fullName>
    </recommendedName>
</protein>
<dbReference type="InterPro" id="IPR001005">
    <property type="entry name" value="SANT/Myb"/>
</dbReference>
<dbReference type="PANTHER" id="PTHR45023">
    <property type="match status" value="1"/>
</dbReference>
<comment type="caution">
    <text evidence="3">The sequence shown here is derived from an EMBL/GenBank/DDBJ whole genome shotgun (WGS) entry which is preliminary data.</text>
</comment>
<name>A0A8S9NQM2_BRACR</name>
<evidence type="ECO:0000256" key="1">
    <source>
        <dbReference type="SAM" id="MobiDB-lite"/>
    </source>
</evidence>
<dbReference type="Proteomes" id="UP000712600">
    <property type="component" value="Unassembled WGS sequence"/>
</dbReference>
<feature type="region of interest" description="Disordered" evidence="1">
    <location>
        <begin position="327"/>
        <end position="367"/>
    </location>
</feature>
<feature type="compositionally biased region" description="Polar residues" evidence="1">
    <location>
        <begin position="347"/>
        <end position="361"/>
    </location>
</feature>
<accession>A0A8S9NQM2</accession>
<evidence type="ECO:0000313" key="4">
    <source>
        <dbReference type="Proteomes" id="UP000712600"/>
    </source>
</evidence>
<feature type="compositionally biased region" description="Basic and acidic residues" evidence="1">
    <location>
        <begin position="185"/>
        <end position="203"/>
    </location>
</feature>
<dbReference type="PROSITE" id="PS50090">
    <property type="entry name" value="MYB_LIKE"/>
    <property type="match status" value="1"/>
</dbReference>
<organism evidence="3 4">
    <name type="scientific">Brassica cretica</name>
    <name type="common">Mustard</name>
    <dbReference type="NCBI Taxonomy" id="69181"/>
    <lineage>
        <taxon>Eukaryota</taxon>
        <taxon>Viridiplantae</taxon>
        <taxon>Streptophyta</taxon>
        <taxon>Embryophyta</taxon>
        <taxon>Tracheophyta</taxon>
        <taxon>Spermatophyta</taxon>
        <taxon>Magnoliopsida</taxon>
        <taxon>eudicotyledons</taxon>
        <taxon>Gunneridae</taxon>
        <taxon>Pentapetalae</taxon>
        <taxon>rosids</taxon>
        <taxon>malvids</taxon>
        <taxon>Brassicales</taxon>
        <taxon>Brassicaceae</taxon>
        <taxon>Brassiceae</taxon>
        <taxon>Brassica</taxon>
    </lineage>
</organism>
<sequence>MNNSSGFRNLLYSQSPIDLDSPERVWFGSQPPEPVGFGSQAPVGESDETVVESAIKERRKWSPQEDLILIGAQLNTSKDAVKNTEQKAGAFWKRIIDYYNASPLLILVFVMLCENTCLCVAKFSSKSEASHGCLWSGESVFFCSSCETSHGESFLCYNQQEVVFGFGQDTGEVSSSQVPLFGTQRSEDSHVPEDSPAERKERRAWTPPDDILLISSWLNTSKDPVVGNEQKSGAFWKRIAAYFAASQKVAGSEVREHAHCKNHWHKINDQVGKFCGAYEAATREKSSGQNENDVLKLAHEIFFNNHQKKFTLEHAWKELRNDQKWCELSTSKGERSSKRMKCDDAAHSSTSQATETNNDQATARPRA</sequence>
<gene>
    <name evidence="3" type="ORF">F2Q69_00040446</name>
</gene>